<dbReference type="RefSeq" id="XP_062651718.1">
    <property type="nucleotide sequence ID" value="XM_062795117.1"/>
</dbReference>
<reference evidence="7" key="2">
    <citation type="submission" date="2023-05" db="EMBL/GenBank/DDBJ databases">
        <authorList>
            <consortium name="Lawrence Berkeley National Laboratory"/>
            <person name="Steindorff A."/>
            <person name="Hensen N."/>
            <person name="Bonometti L."/>
            <person name="Westerberg I."/>
            <person name="Brannstrom I.O."/>
            <person name="Guillou S."/>
            <person name="Cros-Aarteil S."/>
            <person name="Calhoun S."/>
            <person name="Haridas S."/>
            <person name="Kuo A."/>
            <person name="Mondo S."/>
            <person name="Pangilinan J."/>
            <person name="Riley R."/>
            <person name="Labutti K."/>
            <person name="Andreopoulos B."/>
            <person name="Lipzen A."/>
            <person name="Chen C."/>
            <person name="Yanf M."/>
            <person name="Daum C."/>
            <person name="Ng V."/>
            <person name="Clum A."/>
            <person name="Ohm R."/>
            <person name="Martin F."/>
            <person name="Silar P."/>
            <person name="Natvig D."/>
            <person name="Lalanne C."/>
            <person name="Gautier V."/>
            <person name="Ament-Velasquez S.L."/>
            <person name="Kruys A."/>
            <person name="Hutchinson M.I."/>
            <person name="Powell A.J."/>
            <person name="Barry K."/>
            <person name="Miller A.N."/>
            <person name="Grigoriev I.V."/>
            <person name="Debuchy R."/>
            <person name="Gladieux P."/>
            <person name="Thoren M.H."/>
            <person name="Johannesson H."/>
        </authorList>
    </citation>
    <scope>NUCLEOTIDE SEQUENCE</scope>
    <source>
        <strain evidence="7">CBS 731.68</strain>
    </source>
</reference>
<dbReference type="Proteomes" id="UP001302602">
    <property type="component" value="Unassembled WGS sequence"/>
</dbReference>
<organism evidence="7 8">
    <name type="scientific">Parathielavia appendiculata</name>
    <dbReference type="NCBI Taxonomy" id="2587402"/>
    <lineage>
        <taxon>Eukaryota</taxon>
        <taxon>Fungi</taxon>
        <taxon>Dikarya</taxon>
        <taxon>Ascomycota</taxon>
        <taxon>Pezizomycotina</taxon>
        <taxon>Sordariomycetes</taxon>
        <taxon>Sordariomycetidae</taxon>
        <taxon>Sordariales</taxon>
        <taxon>Chaetomiaceae</taxon>
        <taxon>Parathielavia</taxon>
    </lineage>
</organism>
<dbReference type="Gene3D" id="3.40.640.10">
    <property type="entry name" value="Type I PLP-dependent aspartate aminotransferase-like (Major domain)"/>
    <property type="match status" value="1"/>
</dbReference>
<dbReference type="InterPro" id="IPR050087">
    <property type="entry name" value="AON_synthase_class-II"/>
</dbReference>
<evidence type="ECO:0000313" key="8">
    <source>
        <dbReference type="Proteomes" id="UP001302602"/>
    </source>
</evidence>
<comment type="cofactor">
    <cofactor evidence="1">
        <name>pyridoxal 5'-phosphate</name>
        <dbReference type="ChEBI" id="CHEBI:597326"/>
    </cofactor>
</comment>
<evidence type="ECO:0000256" key="2">
    <source>
        <dbReference type="ARBA" id="ARBA00010008"/>
    </source>
</evidence>
<feature type="region of interest" description="Disordered" evidence="5">
    <location>
        <begin position="442"/>
        <end position="461"/>
    </location>
</feature>
<keyword evidence="8" id="KW-1185">Reference proteome</keyword>
<dbReference type="GO" id="GO:0016740">
    <property type="term" value="F:transferase activity"/>
    <property type="evidence" value="ECO:0007669"/>
    <property type="project" value="UniProtKB-KW"/>
</dbReference>
<comment type="caution">
    <text evidence="7">The sequence shown here is derived from an EMBL/GenBank/DDBJ whole genome shotgun (WGS) entry which is preliminary data.</text>
</comment>
<evidence type="ECO:0000313" key="7">
    <source>
        <dbReference type="EMBL" id="KAK4127947.1"/>
    </source>
</evidence>
<dbReference type="PANTHER" id="PTHR13693:SF77">
    <property type="entry name" value="8-AMINO-7-OXONONANOATE SYNTHASE"/>
    <property type="match status" value="1"/>
</dbReference>
<dbReference type="SUPFAM" id="SSF53383">
    <property type="entry name" value="PLP-dependent transferases"/>
    <property type="match status" value="1"/>
</dbReference>
<dbReference type="InterPro" id="IPR015421">
    <property type="entry name" value="PyrdxlP-dep_Trfase_major"/>
</dbReference>
<dbReference type="Gene3D" id="3.90.1150.10">
    <property type="entry name" value="Aspartate Aminotransferase, domain 1"/>
    <property type="match status" value="1"/>
</dbReference>
<proteinExistence type="inferred from homology"/>
<sequence length="461" mass="49498">MPQQGNRLDGIFANLLERRQSRNQLRKLTTVPEGSVDFSSNAYLSLSSQPAVQRAFLARLQAAIGGPPLLGSGGSRLLDGNSSRAESLERTIAAFHRAPAALLFNSAMDANMGLFACVPQPGDVVVYDELIHASVHDGMRLSRASKRIPFAHSHIWERNSSSVTETKDNHPVGKSLDTILQSLLQGPEGTLFQSGARNVFIAVEAVYSMAGDLAPLTEIVECVEYRLPQGNGYIIVDEAHSTGIFGDRGRGLVCELGLENRVWARVLGFGKAVGCAGGLILCTTTTRAYLINYARTLIYTTAMALPSLAGIETAYDFLSSGQAEPLLVHLRLLIRETHALLLALCARHNPPAELFRVSLEEPRSPVIPVLTSRPRSLAEHCQRRGYMVRPIVAPTVPRGKERIRVCLHAGNTRGEVEGLVQALEAWLVAWKTGGVGGDLDAGGAGQDSSVSGGAGRGKAKL</sequence>
<feature type="domain" description="Aminotransferase class I/classII large" evidence="6">
    <location>
        <begin position="36"/>
        <end position="423"/>
    </location>
</feature>
<evidence type="ECO:0000256" key="1">
    <source>
        <dbReference type="ARBA" id="ARBA00001933"/>
    </source>
</evidence>
<dbReference type="AlphaFoldDB" id="A0AAN6U7R1"/>
<dbReference type="GO" id="GO:0030170">
    <property type="term" value="F:pyridoxal phosphate binding"/>
    <property type="evidence" value="ECO:0007669"/>
    <property type="project" value="InterPro"/>
</dbReference>
<evidence type="ECO:0000256" key="4">
    <source>
        <dbReference type="ARBA" id="ARBA00022898"/>
    </source>
</evidence>
<evidence type="ECO:0000259" key="6">
    <source>
        <dbReference type="Pfam" id="PF00155"/>
    </source>
</evidence>
<evidence type="ECO:0000256" key="3">
    <source>
        <dbReference type="ARBA" id="ARBA00022679"/>
    </source>
</evidence>
<keyword evidence="4" id="KW-0663">Pyridoxal phosphate</keyword>
<dbReference type="InterPro" id="IPR015424">
    <property type="entry name" value="PyrdxlP-dep_Trfase"/>
</dbReference>
<comment type="similarity">
    <text evidence="2">Belongs to the class-II pyridoxal-phosphate-dependent aminotransferase family. BioF subfamily.</text>
</comment>
<dbReference type="InterPro" id="IPR015422">
    <property type="entry name" value="PyrdxlP-dep_Trfase_small"/>
</dbReference>
<dbReference type="GeneID" id="87831886"/>
<dbReference type="GO" id="GO:0009102">
    <property type="term" value="P:biotin biosynthetic process"/>
    <property type="evidence" value="ECO:0007669"/>
    <property type="project" value="TreeGrafter"/>
</dbReference>
<dbReference type="EMBL" id="MU853224">
    <property type="protein sequence ID" value="KAK4127947.1"/>
    <property type="molecule type" value="Genomic_DNA"/>
</dbReference>
<keyword evidence="3 7" id="KW-0808">Transferase</keyword>
<reference evidence="7" key="1">
    <citation type="journal article" date="2023" name="Mol. Phylogenet. Evol.">
        <title>Genome-scale phylogeny and comparative genomics of the fungal order Sordariales.</title>
        <authorList>
            <person name="Hensen N."/>
            <person name="Bonometti L."/>
            <person name="Westerberg I."/>
            <person name="Brannstrom I.O."/>
            <person name="Guillou S."/>
            <person name="Cros-Aarteil S."/>
            <person name="Calhoun S."/>
            <person name="Haridas S."/>
            <person name="Kuo A."/>
            <person name="Mondo S."/>
            <person name="Pangilinan J."/>
            <person name="Riley R."/>
            <person name="LaButti K."/>
            <person name="Andreopoulos B."/>
            <person name="Lipzen A."/>
            <person name="Chen C."/>
            <person name="Yan M."/>
            <person name="Daum C."/>
            <person name="Ng V."/>
            <person name="Clum A."/>
            <person name="Steindorff A."/>
            <person name="Ohm R.A."/>
            <person name="Martin F."/>
            <person name="Silar P."/>
            <person name="Natvig D.O."/>
            <person name="Lalanne C."/>
            <person name="Gautier V."/>
            <person name="Ament-Velasquez S.L."/>
            <person name="Kruys A."/>
            <person name="Hutchinson M.I."/>
            <person name="Powell A.J."/>
            <person name="Barry K."/>
            <person name="Miller A.N."/>
            <person name="Grigoriev I.V."/>
            <person name="Debuchy R."/>
            <person name="Gladieux P."/>
            <person name="Hiltunen Thoren M."/>
            <person name="Johannesson H."/>
        </authorList>
    </citation>
    <scope>NUCLEOTIDE SEQUENCE</scope>
    <source>
        <strain evidence="7">CBS 731.68</strain>
    </source>
</reference>
<gene>
    <name evidence="7" type="ORF">N657DRAFT_661927</name>
</gene>
<protein>
    <submittedName>
        <fullName evidence="7">PLP-dependent transferase</fullName>
    </submittedName>
</protein>
<feature type="compositionally biased region" description="Gly residues" evidence="5">
    <location>
        <begin position="452"/>
        <end position="461"/>
    </location>
</feature>
<accession>A0AAN6U7R1</accession>
<dbReference type="Pfam" id="PF00155">
    <property type="entry name" value="Aminotran_1_2"/>
    <property type="match status" value="1"/>
</dbReference>
<name>A0AAN6U7R1_9PEZI</name>
<dbReference type="InterPro" id="IPR004839">
    <property type="entry name" value="Aminotransferase_I/II_large"/>
</dbReference>
<evidence type="ECO:0000256" key="5">
    <source>
        <dbReference type="SAM" id="MobiDB-lite"/>
    </source>
</evidence>
<dbReference type="PANTHER" id="PTHR13693">
    <property type="entry name" value="CLASS II AMINOTRANSFERASE/8-AMINO-7-OXONONANOATE SYNTHASE"/>
    <property type="match status" value="1"/>
</dbReference>